<feature type="compositionally biased region" description="Low complexity" evidence="1">
    <location>
        <begin position="95"/>
        <end position="112"/>
    </location>
</feature>
<sequence length="261" mass="26311">MTAAVRFARAAALAGCVMMLAAGCGGASGSAASDTETATSAPPSHTPAPPPDKGPPCEGSPTAKGLHVLRGGSEVLPGGAGPVLYKEGGSDGTHRTATLTNGTGTGTAQAGTESWPVRLGQALTVHGKAFTVSQICTYRVVLTPKDGTTVTQPPVPNVVDPKWPALTDGRLRLRWHVPNTEEHGAISAVLQDVAADPARADISVTSRAGGGGVYSDARVGDTLEFAGRLWKLTAIDTGDGDPSGANPNSGYVDLQLIGPSS</sequence>
<feature type="compositionally biased region" description="Low complexity" evidence="1">
    <location>
        <begin position="29"/>
        <end position="43"/>
    </location>
</feature>
<feature type="region of interest" description="Disordered" evidence="1">
    <location>
        <begin position="27"/>
        <end position="112"/>
    </location>
</feature>
<organism evidence="3 4">
    <name type="scientific">Streptomyces hundungensis</name>
    <dbReference type="NCBI Taxonomy" id="1077946"/>
    <lineage>
        <taxon>Bacteria</taxon>
        <taxon>Bacillati</taxon>
        <taxon>Actinomycetota</taxon>
        <taxon>Actinomycetes</taxon>
        <taxon>Kitasatosporales</taxon>
        <taxon>Streptomycetaceae</taxon>
        <taxon>Streptomyces</taxon>
    </lineage>
</organism>
<feature type="chain" id="PRO_5039521607" description="Lipoprotein" evidence="2">
    <location>
        <begin position="28"/>
        <end position="261"/>
    </location>
</feature>
<reference evidence="3 4" key="1">
    <citation type="submission" date="2018-10" db="EMBL/GenBank/DDBJ databases">
        <title>Relationship between Morphology and Antimicrobial Activity in Streptomyces.</title>
        <authorList>
            <person name="Kang H.J."/>
            <person name="Kim S.B."/>
        </authorList>
    </citation>
    <scope>NUCLEOTIDE SEQUENCE [LARGE SCALE GENOMIC DNA]</scope>
    <source>
        <strain evidence="3 4">BH38</strain>
    </source>
</reference>
<feature type="compositionally biased region" description="Pro residues" evidence="1">
    <location>
        <begin position="44"/>
        <end position="54"/>
    </location>
</feature>
<accession>A0A387HCY1</accession>
<dbReference type="AlphaFoldDB" id="A0A387HCY1"/>
<dbReference type="KEGG" id="shun:DWB77_00720"/>
<keyword evidence="4" id="KW-1185">Reference proteome</keyword>
<evidence type="ECO:0000313" key="3">
    <source>
        <dbReference type="EMBL" id="AYG78612.1"/>
    </source>
</evidence>
<dbReference type="EMBL" id="CP032698">
    <property type="protein sequence ID" value="AYG78612.1"/>
    <property type="molecule type" value="Genomic_DNA"/>
</dbReference>
<evidence type="ECO:0000256" key="2">
    <source>
        <dbReference type="SAM" id="SignalP"/>
    </source>
</evidence>
<feature type="signal peptide" evidence="2">
    <location>
        <begin position="1"/>
        <end position="27"/>
    </location>
</feature>
<dbReference type="RefSeq" id="WP_162952399.1">
    <property type="nucleotide sequence ID" value="NZ_CP032698.1"/>
</dbReference>
<name>A0A387HCY1_9ACTN</name>
<gene>
    <name evidence="3" type="ORF">DWB77_00720</name>
</gene>
<evidence type="ECO:0000256" key="1">
    <source>
        <dbReference type="SAM" id="MobiDB-lite"/>
    </source>
</evidence>
<protein>
    <recommendedName>
        <fullName evidence="5">Lipoprotein</fullName>
    </recommendedName>
</protein>
<proteinExistence type="predicted"/>
<keyword evidence="2" id="KW-0732">Signal</keyword>
<evidence type="ECO:0008006" key="5">
    <source>
        <dbReference type="Google" id="ProtNLM"/>
    </source>
</evidence>
<evidence type="ECO:0000313" key="4">
    <source>
        <dbReference type="Proteomes" id="UP000271554"/>
    </source>
</evidence>
<dbReference type="PROSITE" id="PS51257">
    <property type="entry name" value="PROKAR_LIPOPROTEIN"/>
    <property type="match status" value="1"/>
</dbReference>
<dbReference type="Proteomes" id="UP000271554">
    <property type="component" value="Chromosome"/>
</dbReference>